<dbReference type="InterPro" id="IPR000639">
    <property type="entry name" value="Epox_hydrolase-like"/>
</dbReference>
<dbReference type="SUPFAM" id="SSF53474">
    <property type="entry name" value="alpha/beta-Hydrolases"/>
    <property type="match status" value="1"/>
</dbReference>
<reference evidence="6 9" key="2">
    <citation type="submission" date="2021-03" db="EMBL/GenBank/DDBJ databases">
        <title>Whole genome shotgun sequence of Salinispora arenicola NBRC 105043.</title>
        <authorList>
            <person name="Komaki H."/>
            <person name="Tamura T."/>
        </authorList>
    </citation>
    <scope>NUCLEOTIDE SEQUENCE [LARGE SCALE GENOMIC DNA]</scope>
    <source>
        <strain evidence="6 9">NBRC 105043</strain>
    </source>
</reference>
<dbReference type="GO" id="GO:0097176">
    <property type="term" value="P:epoxide metabolic process"/>
    <property type="evidence" value="ECO:0007669"/>
    <property type="project" value="TreeGrafter"/>
</dbReference>
<evidence type="ECO:0000259" key="5">
    <source>
        <dbReference type="Pfam" id="PF06441"/>
    </source>
</evidence>
<dbReference type="InterPro" id="IPR016292">
    <property type="entry name" value="Epoxide_hydrolase"/>
</dbReference>
<reference evidence="7 8" key="1">
    <citation type="submission" date="2019-06" db="EMBL/GenBank/DDBJ databases">
        <title>Sequencing the genomes of 1000 actinobacteria strains.</title>
        <authorList>
            <person name="Klenk H.-P."/>
        </authorList>
    </citation>
    <scope>NUCLEOTIDE SEQUENCE [LARGE SCALE GENOMIC DNA]</scope>
    <source>
        <strain evidence="7 8">DSM 44819</strain>
    </source>
</reference>
<dbReference type="GeneID" id="93773456"/>
<feature type="active site" description="Proton donor" evidence="4">
    <location>
        <position position="301"/>
    </location>
</feature>
<evidence type="ECO:0000256" key="3">
    <source>
        <dbReference type="ARBA" id="ARBA00022801"/>
    </source>
</evidence>
<comment type="similarity">
    <text evidence="1">Belongs to the peptidase S33 family.</text>
</comment>
<evidence type="ECO:0000313" key="9">
    <source>
        <dbReference type="Proteomes" id="UP000677457"/>
    </source>
</evidence>
<dbReference type="PRINTS" id="PR00412">
    <property type="entry name" value="EPOXHYDRLASE"/>
</dbReference>
<keyword evidence="9" id="KW-1185">Reference proteome</keyword>
<dbReference type="GO" id="GO:0004301">
    <property type="term" value="F:epoxide hydrolase activity"/>
    <property type="evidence" value="ECO:0007669"/>
    <property type="project" value="TreeGrafter"/>
</dbReference>
<keyword evidence="3 6" id="KW-0378">Hydrolase</keyword>
<feature type="active site" description="Proton acceptor" evidence="4">
    <location>
        <position position="359"/>
    </location>
</feature>
<protein>
    <submittedName>
        <fullName evidence="6">Microsomal epoxide hydrolase</fullName>
    </submittedName>
    <submittedName>
        <fullName evidence="7">Pimeloyl-ACP methyl ester carboxylesterase</fullName>
    </submittedName>
</protein>
<name>A0A542XTA8_SALAC</name>
<dbReference type="AlphaFoldDB" id="A0A542XTA8"/>
<evidence type="ECO:0000313" key="6">
    <source>
        <dbReference type="EMBL" id="GIM86900.1"/>
    </source>
</evidence>
<dbReference type="EMBL" id="BOQM01000028">
    <property type="protein sequence ID" value="GIM86900.1"/>
    <property type="molecule type" value="Genomic_DNA"/>
</dbReference>
<dbReference type="Gene3D" id="3.40.50.1820">
    <property type="entry name" value="alpha/beta hydrolase"/>
    <property type="match status" value="1"/>
</dbReference>
<dbReference type="PIRSF" id="PIRSF001112">
    <property type="entry name" value="Epoxide_hydrolase"/>
    <property type="match status" value="1"/>
</dbReference>
<comment type="caution">
    <text evidence="7">The sequence shown here is derived from an EMBL/GenBank/DDBJ whole genome shotgun (WGS) entry which is preliminary data.</text>
</comment>
<organism evidence="7 8">
    <name type="scientific">Salinispora arenicola</name>
    <dbReference type="NCBI Taxonomy" id="168697"/>
    <lineage>
        <taxon>Bacteria</taxon>
        <taxon>Bacillati</taxon>
        <taxon>Actinomycetota</taxon>
        <taxon>Actinomycetes</taxon>
        <taxon>Micromonosporales</taxon>
        <taxon>Micromonosporaceae</taxon>
        <taxon>Salinispora</taxon>
    </lineage>
</organism>
<dbReference type="PANTHER" id="PTHR21661">
    <property type="entry name" value="EPOXIDE HYDROLASE 1-RELATED"/>
    <property type="match status" value="1"/>
</dbReference>
<dbReference type="Pfam" id="PF06441">
    <property type="entry name" value="EHN"/>
    <property type="match status" value="1"/>
</dbReference>
<accession>A0A542XTA8</accession>
<dbReference type="Proteomes" id="UP000677457">
    <property type="component" value="Unassembled WGS sequence"/>
</dbReference>
<feature type="domain" description="Epoxide hydrolase N-terminal" evidence="5">
    <location>
        <begin position="1"/>
        <end position="104"/>
    </location>
</feature>
<dbReference type="InterPro" id="IPR029058">
    <property type="entry name" value="AB_hydrolase_fold"/>
</dbReference>
<proteinExistence type="inferred from homology"/>
<gene>
    <name evidence="7" type="ORF">FB564_4303</name>
    <name evidence="6" type="ORF">Sar04_36360</name>
</gene>
<dbReference type="InterPro" id="IPR010497">
    <property type="entry name" value="Epoxide_hydro_N"/>
</dbReference>
<sequence>MKPFRIEIPQEALDDLASRLANTRWPAEHGGWERGVPVSYLKELVHYWHQQYDWRAHEARINEFPQFITEVDGTTIHFLHVRSPEPHAVPLMLNHGWPGSFVEFLGVIGPLTNPRAHGLDPATAFHVVVPSIPGFGFSQPLAPGFEVGRVGQAYLQLMGMLGYDRCLVQGGDFGSMISLAMGTMAPDHIIGVHTNFLLTIPPQDPTFLTSLDERDRAKLQLLARFSAELSGYSMVQSTRPQTISYGLTDSPVGQLAWIVERFKDWTGAKDAPEEVVDRDQMLTNAMIYWLTASAASSAQLYYESADGMRMAMSGVAPPPVTVPVGVASYAHDIALPIRSLAEKAATRIVHWAEYDQGGHFPAMERPDEYVMDLRTFAAIATRG</sequence>
<keyword evidence="2" id="KW-0058">Aromatic hydrocarbons catabolism</keyword>
<feature type="active site" description="Nucleophile" evidence="4">
    <location>
        <position position="172"/>
    </location>
</feature>
<dbReference type="EMBL" id="VFOL01000001">
    <property type="protein sequence ID" value="TQL39081.1"/>
    <property type="molecule type" value="Genomic_DNA"/>
</dbReference>
<evidence type="ECO:0000313" key="8">
    <source>
        <dbReference type="Proteomes" id="UP000315983"/>
    </source>
</evidence>
<evidence type="ECO:0000313" key="7">
    <source>
        <dbReference type="EMBL" id="TQL39081.1"/>
    </source>
</evidence>
<evidence type="ECO:0000256" key="1">
    <source>
        <dbReference type="ARBA" id="ARBA00010088"/>
    </source>
</evidence>
<dbReference type="Proteomes" id="UP000315983">
    <property type="component" value="Unassembled WGS sequence"/>
</dbReference>
<dbReference type="PANTHER" id="PTHR21661:SF35">
    <property type="entry name" value="EPOXIDE HYDROLASE"/>
    <property type="match status" value="1"/>
</dbReference>
<dbReference type="RefSeq" id="WP_018801072.1">
    <property type="nucleotide sequence ID" value="NZ_BOQM01000028.1"/>
</dbReference>
<evidence type="ECO:0000256" key="4">
    <source>
        <dbReference type="PIRSR" id="PIRSR001112-1"/>
    </source>
</evidence>
<evidence type="ECO:0000256" key="2">
    <source>
        <dbReference type="ARBA" id="ARBA00022797"/>
    </source>
</evidence>